<feature type="region of interest" description="Disordered" evidence="1">
    <location>
        <begin position="1"/>
        <end position="60"/>
    </location>
</feature>
<dbReference type="Proteomes" id="UP000244005">
    <property type="component" value="Unassembled WGS sequence"/>
</dbReference>
<gene>
    <name evidence="2" type="ORF">MARPO_0058s0076</name>
</gene>
<proteinExistence type="predicted"/>
<feature type="compositionally biased region" description="Basic and acidic residues" evidence="1">
    <location>
        <begin position="275"/>
        <end position="311"/>
    </location>
</feature>
<feature type="compositionally biased region" description="Low complexity" evidence="1">
    <location>
        <begin position="201"/>
        <end position="212"/>
    </location>
</feature>
<sequence length="350" mass="38631">MHSSLSIEAHSNSRRQSLRSIDRSIEGPTDRPTDPASPESDRRRVFQRRRTVSCRHRAQASRIAELSSVDHAIFRPSSVGSIAVKKSTQPSGGPSLRCGVRPPNGWICEREPSNKCTPVEPPGGPNPRSPWKTTSRKTHPEEGGVRFTSSHHVSSRQKTRAHAAEEPQFETRPRPPAARKSATDNGREIEAASTSNGGRGASPRAATSSSRAGRGGEGGGATDDVGVHVESSILSRGETLRFLIGRVNRRFYRVCNVHFGRVASRKKAPADDDDQRERAGRGRGSAEGEERERGREEGERERERRAHERGRGGRSSVLSRSDSRRSVLILERSERGRQRDIERGREGGRK</sequence>
<evidence type="ECO:0000313" key="2">
    <source>
        <dbReference type="EMBL" id="PTQ37294.1"/>
    </source>
</evidence>
<feature type="compositionally biased region" description="Basic residues" evidence="1">
    <location>
        <begin position="45"/>
        <end position="59"/>
    </location>
</feature>
<evidence type="ECO:0000256" key="1">
    <source>
        <dbReference type="SAM" id="MobiDB-lite"/>
    </source>
</evidence>
<dbReference type="EMBL" id="KZ772730">
    <property type="protein sequence ID" value="PTQ37294.1"/>
    <property type="molecule type" value="Genomic_DNA"/>
</dbReference>
<feature type="compositionally biased region" description="Basic and acidic residues" evidence="1">
    <location>
        <begin position="162"/>
        <end position="173"/>
    </location>
</feature>
<feature type="compositionally biased region" description="Basic and acidic residues" evidence="1">
    <location>
        <begin position="181"/>
        <end position="190"/>
    </location>
</feature>
<dbReference type="AlphaFoldDB" id="A0A2R6WU11"/>
<protein>
    <submittedName>
        <fullName evidence="2">Uncharacterized protein</fullName>
    </submittedName>
</protein>
<evidence type="ECO:0000313" key="3">
    <source>
        <dbReference type="Proteomes" id="UP000244005"/>
    </source>
</evidence>
<organism evidence="2 3">
    <name type="scientific">Marchantia polymorpha</name>
    <name type="common">Common liverwort</name>
    <name type="synonym">Marchantia aquatica</name>
    <dbReference type="NCBI Taxonomy" id="3197"/>
    <lineage>
        <taxon>Eukaryota</taxon>
        <taxon>Viridiplantae</taxon>
        <taxon>Streptophyta</taxon>
        <taxon>Embryophyta</taxon>
        <taxon>Marchantiophyta</taxon>
        <taxon>Marchantiopsida</taxon>
        <taxon>Marchantiidae</taxon>
        <taxon>Marchantiales</taxon>
        <taxon>Marchantiaceae</taxon>
        <taxon>Marchantia</taxon>
    </lineage>
</organism>
<keyword evidence="3" id="KW-1185">Reference proteome</keyword>
<feature type="region of interest" description="Disordered" evidence="1">
    <location>
        <begin position="112"/>
        <end position="225"/>
    </location>
</feature>
<feature type="region of interest" description="Disordered" evidence="1">
    <location>
        <begin position="264"/>
        <end position="350"/>
    </location>
</feature>
<accession>A0A2R6WU11</accession>
<reference evidence="3" key="1">
    <citation type="journal article" date="2017" name="Cell">
        <title>Insights into land plant evolution garnered from the Marchantia polymorpha genome.</title>
        <authorList>
            <person name="Bowman J.L."/>
            <person name="Kohchi T."/>
            <person name="Yamato K.T."/>
            <person name="Jenkins J."/>
            <person name="Shu S."/>
            <person name="Ishizaki K."/>
            <person name="Yamaoka S."/>
            <person name="Nishihama R."/>
            <person name="Nakamura Y."/>
            <person name="Berger F."/>
            <person name="Adam C."/>
            <person name="Aki S.S."/>
            <person name="Althoff F."/>
            <person name="Araki T."/>
            <person name="Arteaga-Vazquez M.A."/>
            <person name="Balasubrmanian S."/>
            <person name="Barry K."/>
            <person name="Bauer D."/>
            <person name="Boehm C.R."/>
            <person name="Briginshaw L."/>
            <person name="Caballero-Perez J."/>
            <person name="Catarino B."/>
            <person name="Chen F."/>
            <person name="Chiyoda S."/>
            <person name="Chovatia M."/>
            <person name="Davies K.M."/>
            <person name="Delmans M."/>
            <person name="Demura T."/>
            <person name="Dierschke T."/>
            <person name="Dolan L."/>
            <person name="Dorantes-Acosta A.E."/>
            <person name="Eklund D.M."/>
            <person name="Florent S.N."/>
            <person name="Flores-Sandoval E."/>
            <person name="Fujiyama A."/>
            <person name="Fukuzawa H."/>
            <person name="Galik B."/>
            <person name="Grimanelli D."/>
            <person name="Grimwood J."/>
            <person name="Grossniklaus U."/>
            <person name="Hamada T."/>
            <person name="Haseloff J."/>
            <person name="Hetherington A.J."/>
            <person name="Higo A."/>
            <person name="Hirakawa Y."/>
            <person name="Hundley H.N."/>
            <person name="Ikeda Y."/>
            <person name="Inoue K."/>
            <person name="Inoue S.I."/>
            <person name="Ishida S."/>
            <person name="Jia Q."/>
            <person name="Kakita M."/>
            <person name="Kanazawa T."/>
            <person name="Kawai Y."/>
            <person name="Kawashima T."/>
            <person name="Kennedy M."/>
            <person name="Kinose K."/>
            <person name="Kinoshita T."/>
            <person name="Kohara Y."/>
            <person name="Koide E."/>
            <person name="Komatsu K."/>
            <person name="Kopischke S."/>
            <person name="Kubo M."/>
            <person name="Kyozuka J."/>
            <person name="Lagercrantz U."/>
            <person name="Lin S.S."/>
            <person name="Lindquist E."/>
            <person name="Lipzen A.M."/>
            <person name="Lu C.W."/>
            <person name="De Luna E."/>
            <person name="Martienssen R.A."/>
            <person name="Minamino N."/>
            <person name="Mizutani M."/>
            <person name="Mizutani M."/>
            <person name="Mochizuki N."/>
            <person name="Monte I."/>
            <person name="Mosher R."/>
            <person name="Nagasaki H."/>
            <person name="Nakagami H."/>
            <person name="Naramoto S."/>
            <person name="Nishitani K."/>
            <person name="Ohtani M."/>
            <person name="Okamoto T."/>
            <person name="Okumura M."/>
            <person name="Phillips J."/>
            <person name="Pollak B."/>
            <person name="Reinders A."/>
            <person name="Rovekamp M."/>
            <person name="Sano R."/>
            <person name="Sawa S."/>
            <person name="Schmid M.W."/>
            <person name="Shirakawa M."/>
            <person name="Solano R."/>
            <person name="Spunde A."/>
            <person name="Suetsugu N."/>
            <person name="Sugano S."/>
            <person name="Sugiyama A."/>
            <person name="Sun R."/>
            <person name="Suzuki Y."/>
            <person name="Takenaka M."/>
            <person name="Takezawa D."/>
            <person name="Tomogane H."/>
            <person name="Tsuzuki M."/>
            <person name="Ueda T."/>
            <person name="Umeda M."/>
            <person name="Ward J.M."/>
            <person name="Watanabe Y."/>
            <person name="Yazaki K."/>
            <person name="Yokoyama R."/>
            <person name="Yoshitake Y."/>
            <person name="Yotsui I."/>
            <person name="Zachgo S."/>
            <person name="Schmutz J."/>
        </authorList>
    </citation>
    <scope>NUCLEOTIDE SEQUENCE [LARGE SCALE GENOMIC DNA]</scope>
    <source>
        <strain evidence="3">Tak-1</strain>
    </source>
</reference>
<name>A0A2R6WU11_MARPO</name>
<feature type="compositionally biased region" description="Polar residues" evidence="1">
    <location>
        <begin position="1"/>
        <end position="11"/>
    </location>
</feature>
<feature type="compositionally biased region" description="Basic and acidic residues" evidence="1">
    <location>
        <begin position="321"/>
        <end position="350"/>
    </location>
</feature>
<feature type="compositionally biased region" description="Basic and acidic residues" evidence="1">
    <location>
        <begin position="20"/>
        <end position="44"/>
    </location>
</feature>
<feature type="compositionally biased region" description="Pro residues" evidence="1">
    <location>
        <begin position="119"/>
        <end position="128"/>
    </location>
</feature>